<feature type="signal peptide" evidence="2">
    <location>
        <begin position="1"/>
        <end position="20"/>
    </location>
</feature>
<evidence type="ECO:0000256" key="1">
    <source>
        <dbReference type="SAM" id="MobiDB-lite"/>
    </source>
</evidence>
<reference evidence="3 4" key="1">
    <citation type="submission" date="2020-09" db="EMBL/GenBank/DDBJ databases">
        <title>Brevundimonas sp. LVF1 isolated from an oligotrophic pond in Goettingen, Germany.</title>
        <authorList>
            <person name="Friedrich I."/>
            <person name="Klassen A."/>
            <person name="Neubauer H."/>
            <person name="Schneider D."/>
            <person name="Hertel R."/>
            <person name="Daniel R."/>
        </authorList>
    </citation>
    <scope>NUCLEOTIDE SEQUENCE [LARGE SCALE GENOMIC DNA]</scope>
    <source>
        <strain evidence="3 4">LVF1</strain>
    </source>
</reference>
<organism evidence="3 4">
    <name type="scientific">Brevundimonas pondensis</name>
    <dbReference type="NCBI Taxonomy" id="2774189"/>
    <lineage>
        <taxon>Bacteria</taxon>
        <taxon>Pseudomonadati</taxon>
        <taxon>Pseudomonadota</taxon>
        <taxon>Alphaproteobacteria</taxon>
        <taxon>Caulobacterales</taxon>
        <taxon>Caulobacteraceae</taxon>
        <taxon>Brevundimonas</taxon>
    </lineage>
</organism>
<feature type="region of interest" description="Disordered" evidence="1">
    <location>
        <begin position="30"/>
        <end position="62"/>
    </location>
</feature>
<protein>
    <recommendedName>
        <fullName evidence="5">Lipoprotein</fullName>
    </recommendedName>
</protein>
<dbReference type="SUPFAM" id="SSF51126">
    <property type="entry name" value="Pectin lyase-like"/>
    <property type="match status" value="1"/>
</dbReference>
<accession>A0ABX7SPB0</accession>
<name>A0ABX7SPB0_9CAUL</name>
<feature type="chain" id="PRO_5045265845" description="Lipoprotein" evidence="2">
    <location>
        <begin position="21"/>
        <end position="497"/>
    </location>
</feature>
<dbReference type="RefSeq" id="WP_207826069.1">
    <property type="nucleotide sequence ID" value="NZ_CP062006.1"/>
</dbReference>
<dbReference type="EMBL" id="CP062006">
    <property type="protein sequence ID" value="QTC88637.1"/>
    <property type="molecule type" value="Genomic_DNA"/>
</dbReference>
<evidence type="ECO:0008006" key="5">
    <source>
        <dbReference type="Google" id="ProtNLM"/>
    </source>
</evidence>
<dbReference type="PROSITE" id="PS51257">
    <property type="entry name" value="PROKAR_LIPOPROTEIN"/>
    <property type="match status" value="1"/>
</dbReference>
<sequence>MTALKTKTLLAVAASALALAACGGDGTSELQNPGNTGGNPGTGGGNNNGGGNNGGGSTGACPTHPNVTKVTVGTEEHCRISGEITTNLTLTAGPAYQLNGTVKVGKDVGFDGQKAGGVVAVLSIDPGVKIYAGTRTSQLAIQRGSRINAQGTAAQPIIMTSADALGYATTLGLANARSPLAAGVRDDPYSGEWGGLSLLGRGVINNCPAAPAVCEAEAEGGSGLYGGNVPNDTSGTLKYVRVEYAGVRFTETNELNAIAFWGVGSGTTVDYIQAHNGGDDTVEFFGGSVNAKHLVLTGADDDSLDWTFGWNGKVQHVVIAQNPLQAAGDAGYEADNNELGFDITLRSAPTISNVTLVGNTTAGAGLRLRRGTAGKLYNHVVSGNFQRGLRIDDAATYAQADAGNLSLRSFYISVATPFHSAQAQAVFAKDANSRTGASTLSSYTSGGRAYINGVNENAGVSVDPRTVDAFFDAAPYVGAVRDSASNWTLNWTRWLND</sequence>
<proteinExistence type="predicted"/>
<keyword evidence="2" id="KW-0732">Signal</keyword>
<evidence type="ECO:0000313" key="3">
    <source>
        <dbReference type="EMBL" id="QTC88637.1"/>
    </source>
</evidence>
<dbReference type="PANTHER" id="PTHR41339:SF1">
    <property type="entry name" value="SECRETED PROTEIN"/>
    <property type="match status" value="1"/>
</dbReference>
<dbReference type="Proteomes" id="UP000663942">
    <property type="component" value="Chromosome"/>
</dbReference>
<evidence type="ECO:0000313" key="4">
    <source>
        <dbReference type="Proteomes" id="UP000663942"/>
    </source>
</evidence>
<dbReference type="PANTHER" id="PTHR41339">
    <property type="entry name" value="LIPL48"/>
    <property type="match status" value="1"/>
</dbReference>
<evidence type="ECO:0000256" key="2">
    <source>
        <dbReference type="SAM" id="SignalP"/>
    </source>
</evidence>
<feature type="compositionally biased region" description="Gly residues" evidence="1">
    <location>
        <begin position="35"/>
        <end position="58"/>
    </location>
</feature>
<dbReference type="InterPro" id="IPR011050">
    <property type="entry name" value="Pectin_lyase_fold/virulence"/>
</dbReference>
<keyword evidence="4" id="KW-1185">Reference proteome</keyword>
<gene>
    <name evidence="3" type="ORF">IFE19_04500</name>
</gene>